<sequence>MRSPPSVVKSPETLSYPLTPSLPPFKAVAALSIPALLPCAPTPSPLSVLAFEHSSHPRSAGLDGSPCVYRKLVGF</sequence>
<comment type="caution">
    <text evidence="1">The sequence shown here is derived from an EMBL/GenBank/DDBJ whole genome shotgun (WGS) entry which is preliminary data.</text>
</comment>
<proteinExistence type="predicted"/>
<dbReference type="Proteomes" id="UP001472677">
    <property type="component" value="Unassembled WGS sequence"/>
</dbReference>
<dbReference type="EMBL" id="JBBPBM010000114">
    <property type="protein sequence ID" value="KAK8506766.1"/>
    <property type="molecule type" value="Genomic_DNA"/>
</dbReference>
<evidence type="ECO:0000313" key="2">
    <source>
        <dbReference type="Proteomes" id="UP001472677"/>
    </source>
</evidence>
<protein>
    <submittedName>
        <fullName evidence="1">Uncharacterized protein</fullName>
    </submittedName>
</protein>
<evidence type="ECO:0000313" key="1">
    <source>
        <dbReference type="EMBL" id="KAK8506766.1"/>
    </source>
</evidence>
<keyword evidence="2" id="KW-1185">Reference proteome</keyword>
<accession>A0ABR2BHX5</accession>
<name>A0ABR2BHX5_9ROSI</name>
<reference evidence="1 2" key="1">
    <citation type="journal article" date="2024" name="G3 (Bethesda)">
        <title>Genome assembly of Hibiscus sabdariffa L. provides insights into metabolisms of medicinal natural products.</title>
        <authorList>
            <person name="Kim T."/>
        </authorList>
    </citation>
    <scope>NUCLEOTIDE SEQUENCE [LARGE SCALE GENOMIC DNA]</scope>
    <source>
        <strain evidence="1">TK-2024</strain>
        <tissue evidence="1">Old leaves</tissue>
    </source>
</reference>
<gene>
    <name evidence="1" type="ORF">V6N12_002210</name>
</gene>
<organism evidence="1 2">
    <name type="scientific">Hibiscus sabdariffa</name>
    <name type="common">roselle</name>
    <dbReference type="NCBI Taxonomy" id="183260"/>
    <lineage>
        <taxon>Eukaryota</taxon>
        <taxon>Viridiplantae</taxon>
        <taxon>Streptophyta</taxon>
        <taxon>Embryophyta</taxon>
        <taxon>Tracheophyta</taxon>
        <taxon>Spermatophyta</taxon>
        <taxon>Magnoliopsida</taxon>
        <taxon>eudicotyledons</taxon>
        <taxon>Gunneridae</taxon>
        <taxon>Pentapetalae</taxon>
        <taxon>rosids</taxon>
        <taxon>malvids</taxon>
        <taxon>Malvales</taxon>
        <taxon>Malvaceae</taxon>
        <taxon>Malvoideae</taxon>
        <taxon>Hibiscus</taxon>
    </lineage>
</organism>